<dbReference type="Proteomes" id="UP000789525">
    <property type="component" value="Unassembled WGS sequence"/>
</dbReference>
<feature type="non-terminal residue" evidence="1">
    <location>
        <position position="206"/>
    </location>
</feature>
<protein>
    <submittedName>
        <fullName evidence="1">2696_t:CDS:1</fullName>
    </submittedName>
</protein>
<evidence type="ECO:0000313" key="2">
    <source>
        <dbReference type="Proteomes" id="UP000789525"/>
    </source>
</evidence>
<evidence type="ECO:0000313" key="1">
    <source>
        <dbReference type="EMBL" id="CAG8711712.1"/>
    </source>
</evidence>
<organism evidence="1 2">
    <name type="scientific">Acaulospora colombiana</name>
    <dbReference type="NCBI Taxonomy" id="27376"/>
    <lineage>
        <taxon>Eukaryota</taxon>
        <taxon>Fungi</taxon>
        <taxon>Fungi incertae sedis</taxon>
        <taxon>Mucoromycota</taxon>
        <taxon>Glomeromycotina</taxon>
        <taxon>Glomeromycetes</taxon>
        <taxon>Diversisporales</taxon>
        <taxon>Acaulosporaceae</taxon>
        <taxon>Acaulospora</taxon>
    </lineage>
</organism>
<gene>
    <name evidence="1" type="ORF">ACOLOM_LOCUS10704</name>
</gene>
<sequence>MTGRQSKGVMFLENSGSAWEVSLIWPTFFDIPGRDDITNPSYCSEQLRRAASFSSTPFRTLSKTVLSAESPLNQNKPRKKRVDLLQRYEFGRYETEGDRAPILVSKRNQTSEIRQDPNSSIGKCQSWKKNGSRWLGLWAERPVHQVAGRHHTNIILSTMSPKQPSSLFFITLAFLLSILCNSALAQDWIVIDDADPAIVYYGDWKQ</sequence>
<accession>A0ACA9PLD4</accession>
<reference evidence="1" key="1">
    <citation type="submission" date="2021-06" db="EMBL/GenBank/DDBJ databases">
        <authorList>
            <person name="Kallberg Y."/>
            <person name="Tangrot J."/>
            <person name="Rosling A."/>
        </authorList>
    </citation>
    <scope>NUCLEOTIDE SEQUENCE</scope>
    <source>
        <strain evidence="1">CL356</strain>
    </source>
</reference>
<dbReference type="EMBL" id="CAJVPT010035566">
    <property type="protein sequence ID" value="CAG8711712.1"/>
    <property type="molecule type" value="Genomic_DNA"/>
</dbReference>
<keyword evidence="2" id="KW-1185">Reference proteome</keyword>
<proteinExistence type="predicted"/>
<comment type="caution">
    <text evidence="1">The sequence shown here is derived from an EMBL/GenBank/DDBJ whole genome shotgun (WGS) entry which is preliminary data.</text>
</comment>
<name>A0ACA9PLD4_9GLOM</name>